<dbReference type="RefSeq" id="WP_106987661.1">
    <property type="nucleotide sequence ID" value="NZ_PYLP01000004.1"/>
</dbReference>
<reference evidence="2" key="1">
    <citation type="submission" date="2018-03" db="EMBL/GenBank/DDBJ databases">
        <title>Lachnoclostridium SNUG30370 gen.nov., sp.nov., isolated from human faeces.</title>
        <authorList>
            <person name="Seo B."/>
            <person name="Jeon K."/>
            <person name="Ko G."/>
        </authorList>
    </citation>
    <scope>NUCLEOTIDE SEQUENCE [LARGE SCALE GENOMIC DNA]</scope>
    <source>
        <strain evidence="2">SNUG30370</strain>
    </source>
</reference>
<proteinExistence type="predicted"/>
<dbReference type="AlphaFoldDB" id="A0A2T3G0V0"/>
<organism evidence="1 2">
    <name type="scientific">Faecalibacillus faecis</name>
    <dbReference type="NCBI Taxonomy" id="1982628"/>
    <lineage>
        <taxon>Bacteria</taxon>
        <taxon>Bacillati</taxon>
        <taxon>Bacillota</taxon>
        <taxon>Erysipelotrichia</taxon>
        <taxon>Erysipelotrichales</taxon>
        <taxon>Coprobacillaceae</taxon>
        <taxon>Faecalibacillus</taxon>
    </lineage>
</organism>
<accession>A0A2T3G0V0</accession>
<gene>
    <name evidence="1" type="ORF">C7U55_05255</name>
</gene>
<keyword evidence="2" id="KW-1185">Reference proteome</keyword>
<protein>
    <submittedName>
        <fullName evidence="1">Uncharacterized protein</fullName>
    </submittedName>
</protein>
<dbReference type="EMBL" id="PYLP01000004">
    <property type="protein sequence ID" value="PST41051.1"/>
    <property type="molecule type" value="Genomic_DNA"/>
</dbReference>
<evidence type="ECO:0000313" key="2">
    <source>
        <dbReference type="Proteomes" id="UP000241201"/>
    </source>
</evidence>
<sequence>MNKIFELTDVMDNEEELYDEDDEYFYEEDEEYEDDDYFELYEPNKYEAMLQKYKSYNEAIIYGCLNALFVEAPILDENGFKTFVCEVEDDFYKMPKKDESRTVLRRYRKEEKTTVNFFVDREPQLFYNRKIYEIPVTANTLIDLDKPCLSNRVEENLMVREGFDEVSTFLEDLDNGILDEKEPS</sequence>
<name>A0A2T3G0V0_9FIRM</name>
<evidence type="ECO:0000313" key="1">
    <source>
        <dbReference type="EMBL" id="PST41051.1"/>
    </source>
</evidence>
<dbReference type="GeneID" id="77470500"/>
<dbReference type="Proteomes" id="UP000241201">
    <property type="component" value="Unassembled WGS sequence"/>
</dbReference>
<comment type="caution">
    <text evidence="1">The sequence shown here is derived from an EMBL/GenBank/DDBJ whole genome shotgun (WGS) entry which is preliminary data.</text>
</comment>